<accession>A0A0V8JCQ2</accession>
<feature type="binding site" evidence="11">
    <location>
        <position position="191"/>
    </location>
    <ligand>
        <name>substrate</name>
    </ligand>
</feature>
<sequence length="276" mass="29187">MTKLPNLLKDIRLKKPLIHHMTNQVTMNFLANGILAAGGSPMMAHHYEEAEEAVMAADALILNIGTVEPDLVKGMILAGKKAKSSEIPVVLDPVGAGLSSLRKTAVSEIIDEVSPNVICGNAAEIAFLSGEQWSGKGVDGSLAEDSSELARFAANQLNCLVSITGKEDILSDGTETMVIRGGHEMLSYVTGTGCLSTSLIGLFLAKSVTTDLTSFERMAGALTYLGLCAERAVSAARGPGSFQTAFLDELYLLSAEELDETGRWETVHGGKSNEQS</sequence>
<dbReference type="GO" id="GO:0000287">
    <property type="term" value="F:magnesium ion binding"/>
    <property type="evidence" value="ECO:0007669"/>
    <property type="project" value="UniProtKB-UniRule"/>
</dbReference>
<comment type="pathway">
    <text evidence="3 11">Cofactor biosynthesis; thiamine diphosphate biosynthesis; 4-methyl-5-(2-phosphoethyl)-thiazole from 5-(2-hydroxyethyl)-4-methylthiazole: step 1/1.</text>
</comment>
<dbReference type="SUPFAM" id="SSF53613">
    <property type="entry name" value="Ribokinase-like"/>
    <property type="match status" value="1"/>
</dbReference>
<evidence type="ECO:0000256" key="6">
    <source>
        <dbReference type="ARBA" id="ARBA00022741"/>
    </source>
</evidence>
<dbReference type="GO" id="GO:0009228">
    <property type="term" value="P:thiamine biosynthetic process"/>
    <property type="evidence" value="ECO:0007669"/>
    <property type="project" value="UniProtKB-KW"/>
</dbReference>
<evidence type="ECO:0000256" key="2">
    <source>
        <dbReference type="ARBA" id="ARBA00001946"/>
    </source>
</evidence>
<dbReference type="Gene3D" id="3.40.1190.20">
    <property type="match status" value="1"/>
</dbReference>
<dbReference type="EMBL" id="LNQN01000001">
    <property type="protein sequence ID" value="KSU84721.1"/>
    <property type="molecule type" value="Genomic_DNA"/>
</dbReference>
<dbReference type="UniPathway" id="UPA00060">
    <property type="reaction ID" value="UER00139"/>
</dbReference>
<comment type="function">
    <text evidence="11">Catalyzes the phosphorylation of the hydroxyl group of 4-methyl-5-beta-hydroxyethylthiazole (THZ).</text>
</comment>
<evidence type="ECO:0000256" key="11">
    <source>
        <dbReference type="HAMAP-Rule" id="MF_00228"/>
    </source>
</evidence>
<keyword evidence="5 11" id="KW-0479">Metal-binding</keyword>
<keyword evidence="6 11" id="KW-0547">Nucleotide-binding</keyword>
<dbReference type="GO" id="GO:0004417">
    <property type="term" value="F:hydroxyethylthiazole kinase activity"/>
    <property type="evidence" value="ECO:0007669"/>
    <property type="project" value="UniProtKB-UniRule"/>
</dbReference>
<dbReference type="InterPro" id="IPR029056">
    <property type="entry name" value="Ribokinase-like"/>
</dbReference>
<evidence type="ECO:0000313" key="12">
    <source>
        <dbReference type="EMBL" id="KSU84721.1"/>
    </source>
</evidence>
<keyword evidence="7 11" id="KW-0418">Kinase</keyword>
<keyword evidence="10 11" id="KW-0784">Thiamine biosynthesis</keyword>
<evidence type="ECO:0000256" key="9">
    <source>
        <dbReference type="ARBA" id="ARBA00022842"/>
    </source>
</evidence>
<dbReference type="PRINTS" id="PR01099">
    <property type="entry name" value="HYETHTZKNASE"/>
</dbReference>
<evidence type="ECO:0000256" key="1">
    <source>
        <dbReference type="ARBA" id="ARBA00001771"/>
    </source>
</evidence>
<dbReference type="InterPro" id="IPR000417">
    <property type="entry name" value="Hyethyz_kinase"/>
</dbReference>
<protein>
    <recommendedName>
        <fullName evidence="11">Hydroxyethylthiazole kinase</fullName>
        <ecNumber evidence="11">2.7.1.50</ecNumber>
    </recommendedName>
    <alternativeName>
        <fullName evidence="11">4-methyl-5-beta-hydroxyethylthiazole kinase</fullName>
        <shortName evidence="11">TH kinase</shortName>
        <shortName evidence="11">Thz kinase</shortName>
    </alternativeName>
</protein>
<dbReference type="CDD" id="cd01170">
    <property type="entry name" value="THZ_kinase"/>
    <property type="match status" value="1"/>
</dbReference>
<comment type="caution">
    <text evidence="12">The sequence shown here is derived from an EMBL/GenBank/DDBJ whole genome shotgun (WGS) entry which is preliminary data.</text>
</comment>
<dbReference type="PIRSF" id="PIRSF000513">
    <property type="entry name" value="Thz_kinase"/>
    <property type="match status" value="1"/>
</dbReference>
<gene>
    <name evidence="11" type="primary">thiM</name>
    <name evidence="12" type="ORF">AS030_04085</name>
</gene>
<evidence type="ECO:0000256" key="7">
    <source>
        <dbReference type="ARBA" id="ARBA00022777"/>
    </source>
</evidence>
<dbReference type="OrthoDB" id="9778146at2"/>
<dbReference type="EC" id="2.7.1.50" evidence="11"/>
<reference evidence="12 13" key="1">
    <citation type="journal article" date="2014" name="Antonie Van Leeuwenhoek">
        <title>Fictibacillus enclensis sp. nov., isolated from marine sediment.</title>
        <authorList>
            <person name="Dastager S.G."/>
            <person name="Mawlankar R."/>
            <person name="Srinivasan K."/>
            <person name="Tang S.K."/>
            <person name="Lee J.C."/>
            <person name="Ramana V.V."/>
            <person name="Shouche Y.S."/>
        </authorList>
    </citation>
    <scope>NUCLEOTIDE SEQUENCE [LARGE SCALE GENOMIC DNA]</scope>
    <source>
        <strain evidence="12 13">NIO-1003</strain>
    </source>
</reference>
<dbReference type="Proteomes" id="UP000054099">
    <property type="component" value="Unassembled WGS sequence"/>
</dbReference>
<organism evidence="12 13">
    <name type="scientific">Fictibacillus enclensis</name>
    <dbReference type="NCBI Taxonomy" id="1017270"/>
    <lineage>
        <taxon>Bacteria</taxon>
        <taxon>Bacillati</taxon>
        <taxon>Bacillota</taxon>
        <taxon>Bacilli</taxon>
        <taxon>Bacillales</taxon>
        <taxon>Fictibacillaceae</taxon>
        <taxon>Fictibacillus</taxon>
    </lineage>
</organism>
<evidence type="ECO:0000256" key="5">
    <source>
        <dbReference type="ARBA" id="ARBA00022723"/>
    </source>
</evidence>
<keyword evidence="9 11" id="KW-0460">Magnesium</keyword>
<evidence type="ECO:0000313" key="13">
    <source>
        <dbReference type="Proteomes" id="UP000054099"/>
    </source>
</evidence>
<comment type="catalytic activity">
    <reaction evidence="1 11">
        <text>5-(2-hydroxyethyl)-4-methylthiazole + ATP = 4-methyl-5-(2-phosphooxyethyl)-thiazole + ADP + H(+)</text>
        <dbReference type="Rhea" id="RHEA:24212"/>
        <dbReference type="ChEBI" id="CHEBI:15378"/>
        <dbReference type="ChEBI" id="CHEBI:17957"/>
        <dbReference type="ChEBI" id="CHEBI:30616"/>
        <dbReference type="ChEBI" id="CHEBI:58296"/>
        <dbReference type="ChEBI" id="CHEBI:456216"/>
        <dbReference type="EC" id="2.7.1.50"/>
    </reaction>
</comment>
<keyword evidence="13" id="KW-1185">Reference proteome</keyword>
<dbReference type="NCBIfam" id="NF006830">
    <property type="entry name" value="PRK09355.1"/>
    <property type="match status" value="1"/>
</dbReference>
<dbReference type="GO" id="GO:0005524">
    <property type="term" value="F:ATP binding"/>
    <property type="evidence" value="ECO:0007669"/>
    <property type="project" value="UniProtKB-UniRule"/>
</dbReference>
<feature type="binding site" evidence="11">
    <location>
        <position position="43"/>
    </location>
    <ligand>
        <name>substrate</name>
    </ligand>
</feature>
<evidence type="ECO:0000256" key="3">
    <source>
        <dbReference type="ARBA" id="ARBA00004868"/>
    </source>
</evidence>
<evidence type="ECO:0000256" key="10">
    <source>
        <dbReference type="ARBA" id="ARBA00022977"/>
    </source>
</evidence>
<proteinExistence type="inferred from homology"/>
<dbReference type="GO" id="GO:0009229">
    <property type="term" value="P:thiamine diphosphate biosynthetic process"/>
    <property type="evidence" value="ECO:0007669"/>
    <property type="project" value="UniProtKB-UniRule"/>
</dbReference>
<name>A0A0V8JCQ2_9BACL</name>
<dbReference type="AlphaFoldDB" id="A0A0V8JCQ2"/>
<comment type="cofactor">
    <cofactor evidence="2 11">
        <name>Mg(2+)</name>
        <dbReference type="ChEBI" id="CHEBI:18420"/>
    </cofactor>
</comment>
<comment type="similarity">
    <text evidence="11">Belongs to the Thz kinase family.</text>
</comment>
<feature type="binding site" evidence="11">
    <location>
        <position position="119"/>
    </location>
    <ligand>
        <name>ATP</name>
        <dbReference type="ChEBI" id="CHEBI:30616"/>
    </ligand>
</feature>
<feature type="binding site" evidence="11">
    <location>
        <position position="164"/>
    </location>
    <ligand>
        <name>ATP</name>
        <dbReference type="ChEBI" id="CHEBI:30616"/>
    </ligand>
</feature>
<evidence type="ECO:0000256" key="4">
    <source>
        <dbReference type="ARBA" id="ARBA00022679"/>
    </source>
</evidence>
<keyword evidence="4 11" id="KW-0808">Transferase</keyword>
<keyword evidence="8 11" id="KW-0067">ATP-binding</keyword>
<dbReference type="RefSeq" id="WP_061968700.1">
    <property type="nucleotide sequence ID" value="NZ_FMAV01000001.1"/>
</dbReference>
<evidence type="ECO:0000256" key="8">
    <source>
        <dbReference type="ARBA" id="ARBA00022840"/>
    </source>
</evidence>
<dbReference type="Pfam" id="PF02110">
    <property type="entry name" value="HK"/>
    <property type="match status" value="1"/>
</dbReference>
<dbReference type="HAMAP" id="MF_00228">
    <property type="entry name" value="Thz_kinase"/>
    <property type="match status" value="1"/>
</dbReference>